<dbReference type="Proteomes" id="UP000596661">
    <property type="component" value="Chromosome 2"/>
</dbReference>
<proteinExistence type="predicted"/>
<sequence length="180" mass="20620">MSTEMSWLRADYASEELVRRSSSGRWCLGRQSKSSRLRFLEACPGIPIRTVPAEPACYIPAHDNRATNLDMECPSCLPPKGQPMPCAQKLFQSREEDLRITKGPQAADAWRRPSRSYLLTSFVMRGVLVLSSSLTRRGMPRWLRRPVKGEGQCFGDKRLELFFNFELFFNLQTKFSRLPG</sequence>
<evidence type="ECO:0000313" key="1">
    <source>
        <dbReference type="EnsemblPlants" id="cds.evm.model.02.1252"/>
    </source>
</evidence>
<dbReference type="Gramene" id="evm.model.02.1252">
    <property type="protein sequence ID" value="cds.evm.model.02.1252"/>
    <property type="gene ID" value="evm.TU.02.1252"/>
</dbReference>
<dbReference type="EnsemblPlants" id="evm.model.02.1252">
    <property type="protein sequence ID" value="cds.evm.model.02.1252"/>
    <property type="gene ID" value="evm.TU.02.1252"/>
</dbReference>
<protein>
    <submittedName>
        <fullName evidence="1">Uncharacterized protein</fullName>
    </submittedName>
</protein>
<name>A0A803NSX4_CANSA</name>
<organism evidence="1 2">
    <name type="scientific">Cannabis sativa</name>
    <name type="common">Hemp</name>
    <name type="synonym">Marijuana</name>
    <dbReference type="NCBI Taxonomy" id="3483"/>
    <lineage>
        <taxon>Eukaryota</taxon>
        <taxon>Viridiplantae</taxon>
        <taxon>Streptophyta</taxon>
        <taxon>Embryophyta</taxon>
        <taxon>Tracheophyta</taxon>
        <taxon>Spermatophyta</taxon>
        <taxon>Magnoliopsida</taxon>
        <taxon>eudicotyledons</taxon>
        <taxon>Gunneridae</taxon>
        <taxon>Pentapetalae</taxon>
        <taxon>rosids</taxon>
        <taxon>fabids</taxon>
        <taxon>Rosales</taxon>
        <taxon>Cannabaceae</taxon>
        <taxon>Cannabis</taxon>
    </lineage>
</organism>
<dbReference type="EMBL" id="UZAU01000168">
    <property type="status" value="NOT_ANNOTATED_CDS"/>
    <property type="molecule type" value="Genomic_DNA"/>
</dbReference>
<keyword evidence="2" id="KW-1185">Reference proteome</keyword>
<evidence type="ECO:0000313" key="2">
    <source>
        <dbReference type="Proteomes" id="UP000596661"/>
    </source>
</evidence>
<reference evidence="1" key="2">
    <citation type="submission" date="2021-03" db="UniProtKB">
        <authorList>
            <consortium name="EnsemblPlants"/>
        </authorList>
    </citation>
    <scope>IDENTIFICATION</scope>
</reference>
<reference evidence="1" key="1">
    <citation type="submission" date="2018-11" db="EMBL/GenBank/DDBJ databases">
        <authorList>
            <person name="Grassa J C."/>
        </authorList>
    </citation>
    <scope>NUCLEOTIDE SEQUENCE [LARGE SCALE GENOMIC DNA]</scope>
</reference>
<accession>A0A803NSX4</accession>
<dbReference type="AlphaFoldDB" id="A0A803NSX4"/>